<evidence type="ECO:0000256" key="8">
    <source>
        <dbReference type="ARBA" id="ARBA00023034"/>
    </source>
</evidence>
<accession>A0ABQ9JWG1</accession>
<keyword evidence="7" id="KW-1133">Transmembrane helix</keyword>
<dbReference type="InterPro" id="IPR002659">
    <property type="entry name" value="Glyco_trans_31"/>
</dbReference>
<evidence type="ECO:0000256" key="7">
    <source>
        <dbReference type="ARBA" id="ARBA00022989"/>
    </source>
</evidence>
<evidence type="ECO:0000256" key="2">
    <source>
        <dbReference type="ARBA" id="ARBA00008661"/>
    </source>
</evidence>
<comment type="similarity">
    <text evidence="2 10">Belongs to the glycosyltransferase 31 family.</text>
</comment>
<evidence type="ECO:0000313" key="11">
    <source>
        <dbReference type="EMBL" id="KAJ8982668.1"/>
    </source>
</evidence>
<evidence type="ECO:0000256" key="10">
    <source>
        <dbReference type="RuleBase" id="RU363063"/>
    </source>
</evidence>
<name>A0ABQ9JWG1_9CUCU</name>
<gene>
    <name evidence="11" type="ORF">NQ317_017658</name>
</gene>
<dbReference type="Gene3D" id="3.90.550.50">
    <property type="match status" value="1"/>
</dbReference>
<dbReference type="EC" id="2.4.1.-" evidence="10"/>
<keyword evidence="8 10" id="KW-0333">Golgi apparatus</keyword>
<dbReference type="EMBL" id="JAPWTJ010000113">
    <property type="protein sequence ID" value="KAJ8982668.1"/>
    <property type="molecule type" value="Genomic_DNA"/>
</dbReference>
<sequence length="266" mass="30986">MFLRPSPKTYQVKTVYTLYSHNSTGFYYPIHSLALTDYNELIDLNFSFTIINLVCNDSSPLLLVLVHSSPNNFEKRRTIRETWGKNSDSVKVLFMIGSVASSYLQRDLENENDMYNDFVQGSFLDTYRNITYKHVMIFKYVIYHCPQAKYILKTDDDVFVNIPSMENFLTVDLSPFWSQQNVVLHAKETFKNDVHITGTLMEKIHLAHTDIESLVISRKMLRFIVDYSYNISESFLFGPANIDDKEIRALWKFVSTHSVPRSVLRG</sequence>
<keyword evidence="4" id="KW-0808">Transferase</keyword>
<reference evidence="11" key="1">
    <citation type="journal article" date="2023" name="Insect Mol. Biol.">
        <title>Genome sequencing provides insights into the evolution of gene families encoding plant cell wall-degrading enzymes in longhorned beetles.</title>
        <authorList>
            <person name="Shin N.R."/>
            <person name="Okamura Y."/>
            <person name="Kirsch R."/>
            <person name="Pauchet Y."/>
        </authorList>
    </citation>
    <scope>NUCLEOTIDE SEQUENCE</scope>
    <source>
        <tissue evidence="11">Midgut</tissue>
    </source>
</reference>
<dbReference type="Proteomes" id="UP001162164">
    <property type="component" value="Unassembled WGS sequence"/>
</dbReference>
<dbReference type="Pfam" id="PF01762">
    <property type="entry name" value="Galactosyl_T"/>
    <property type="match status" value="1"/>
</dbReference>
<dbReference type="PANTHER" id="PTHR11214">
    <property type="entry name" value="BETA-1,3-N-ACETYLGLUCOSAMINYLTRANSFERASE"/>
    <property type="match status" value="1"/>
</dbReference>
<keyword evidence="9" id="KW-0472">Membrane</keyword>
<evidence type="ECO:0000256" key="6">
    <source>
        <dbReference type="ARBA" id="ARBA00022968"/>
    </source>
</evidence>
<evidence type="ECO:0000256" key="9">
    <source>
        <dbReference type="ARBA" id="ARBA00023136"/>
    </source>
</evidence>
<evidence type="ECO:0000313" key="12">
    <source>
        <dbReference type="Proteomes" id="UP001162164"/>
    </source>
</evidence>
<proteinExistence type="inferred from homology"/>
<evidence type="ECO:0000256" key="1">
    <source>
        <dbReference type="ARBA" id="ARBA00004323"/>
    </source>
</evidence>
<evidence type="ECO:0000256" key="5">
    <source>
        <dbReference type="ARBA" id="ARBA00022692"/>
    </source>
</evidence>
<keyword evidence="6" id="KW-0735">Signal-anchor</keyword>
<evidence type="ECO:0000256" key="4">
    <source>
        <dbReference type="ARBA" id="ARBA00022679"/>
    </source>
</evidence>
<keyword evidence="3 10" id="KW-0328">Glycosyltransferase</keyword>
<comment type="subcellular location">
    <subcellularLocation>
        <location evidence="1 10">Golgi apparatus membrane</location>
        <topology evidence="1 10">Single-pass type II membrane protein</topology>
    </subcellularLocation>
</comment>
<comment type="caution">
    <text evidence="11">The sequence shown here is derived from an EMBL/GenBank/DDBJ whole genome shotgun (WGS) entry which is preliminary data.</text>
</comment>
<dbReference type="PANTHER" id="PTHR11214:SF376">
    <property type="entry name" value="HEXOSYLTRANSFERASE"/>
    <property type="match status" value="1"/>
</dbReference>
<organism evidence="11 12">
    <name type="scientific">Molorchus minor</name>
    <dbReference type="NCBI Taxonomy" id="1323400"/>
    <lineage>
        <taxon>Eukaryota</taxon>
        <taxon>Metazoa</taxon>
        <taxon>Ecdysozoa</taxon>
        <taxon>Arthropoda</taxon>
        <taxon>Hexapoda</taxon>
        <taxon>Insecta</taxon>
        <taxon>Pterygota</taxon>
        <taxon>Neoptera</taxon>
        <taxon>Endopterygota</taxon>
        <taxon>Coleoptera</taxon>
        <taxon>Polyphaga</taxon>
        <taxon>Cucujiformia</taxon>
        <taxon>Chrysomeloidea</taxon>
        <taxon>Cerambycidae</taxon>
        <taxon>Lamiinae</taxon>
        <taxon>Monochamini</taxon>
        <taxon>Molorchus</taxon>
    </lineage>
</organism>
<keyword evidence="5" id="KW-0812">Transmembrane</keyword>
<keyword evidence="12" id="KW-1185">Reference proteome</keyword>
<protein>
    <recommendedName>
        <fullName evidence="10">Hexosyltransferase</fullName>
        <ecNumber evidence="10">2.4.1.-</ecNumber>
    </recommendedName>
</protein>
<evidence type="ECO:0000256" key="3">
    <source>
        <dbReference type="ARBA" id="ARBA00022676"/>
    </source>
</evidence>